<keyword evidence="6" id="KW-1185">Reference proteome</keyword>
<proteinExistence type="inferred from homology"/>
<comment type="similarity">
    <text evidence="1">Belongs to the peptidase C48 family.</text>
</comment>
<dbReference type="InterPro" id="IPR038765">
    <property type="entry name" value="Papain-like_cys_pep_sf"/>
</dbReference>
<dbReference type="PANTHER" id="PTHR36479:SF11">
    <property type="entry name" value="NPH3 DOMAIN-CONTAINING PROTEIN"/>
    <property type="match status" value="1"/>
</dbReference>
<dbReference type="Gene3D" id="3.40.395.10">
    <property type="entry name" value="Adenoviral Proteinase, Chain A"/>
    <property type="match status" value="1"/>
</dbReference>
<feature type="domain" description="Ubiquitin-like protease family profile" evidence="4">
    <location>
        <begin position="14"/>
        <end position="99"/>
    </location>
</feature>
<dbReference type="Pfam" id="PF02902">
    <property type="entry name" value="Peptidase_C48"/>
    <property type="match status" value="1"/>
</dbReference>
<evidence type="ECO:0000256" key="1">
    <source>
        <dbReference type="ARBA" id="ARBA00005234"/>
    </source>
</evidence>
<dbReference type="InterPro" id="IPR003653">
    <property type="entry name" value="Peptidase_C48_C"/>
</dbReference>
<name>A0A3B6EIG0_WHEAT</name>
<dbReference type="Gramene" id="TraesCS3A03G0438700.1">
    <property type="protein sequence ID" value="TraesCS3A03G0438700.1.CDS"/>
    <property type="gene ID" value="TraesCS3A03G0438700"/>
</dbReference>
<dbReference type="Gramene" id="TraesPARA_EIv1.0_0812410.1">
    <property type="protein sequence ID" value="TraesPARA_EIv1.0_0812410.1.CDS"/>
    <property type="gene ID" value="TraesPARA_EIv1.0_0812410"/>
</dbReference>
<dbReference type="EnsemblPlants" id="TraesCS3A02G183400.1">
    <property type="protein sequence ID" value="TraesCS3A02G183400.1"/>
    <property type="gene ID" value="TraesCS3A02G183400"/>
</dbReference>
<evidence type="ECO:0000259" key="4">
    <source>
        <dbReference type="Pfam" id="PF02902"/>
    </source>
</evidence>
<dbReference type="Gramene" id="TraesCS3A02G183400.1">
    <property type="protein sequence ID" value="TraesCS3A02G183400.1"/>
    <property type="gene ID" value="TraesCS3A02G183400"/>
</dbReference>
<dbReference type="GO" id="GO:0006508">
    <property type="term" value="P:proteolysis"/>
    <property type="evidence" value="ECO:0007669"/>
    <property type="project" value="UniProtKB-KW"/>
</dbReference>
<dbReference type="SUPFAM" id="SSF54001">
    <property type="entry name" value="Cysteine proteinases"/>
    <property type="match status" value="1"/>
</dbReference>
<evidence type="ECO:0000256" key="3">
    <source>
        <dbReference type="ARBA" id="ARBA00022801"/>
    </source>
</evidence>
<dbReference type="AlphaFoldDB" id="A0A3B6EIG0"/>
<dbReference type="Proteomes" id="UP000019116">
    <property type="component" value="Chromosome 3A"/>
</dbReference>
<accession>A0A3B6EIG0</accession>
<reference evidence="5" key="1">
    <citation type="submission" date="2018-08" db="EMBL/GenBank/DDBJ databases">
        <authorList>
            <person name="Rossello M."/>
        </authorList>
    </citation>
    <scope>NUCLEOTIDE SEQUENCE [LARGE SCALE GENOMIC DNA]</scope>
    <source>
        <strain evidence="5">cv. Chinese Spring</strain>
    </source>
</reference>
<organism evidence="5">
    <name type="scientific">Triticum aestivum</name>
    <name type="common">Wheat</name>
    <dbReference type="NCBI Taxonomy" id="4565"/>
    <lineage>
        <taxon>Eukaryota</taxon>
        <taxon>Viridiplantae</taxon>
        <taxon>Streptophyta</taxon>
        <taxon>Embryophyta</taxon>
        <taxon>Tracheophyta</taxon>
        <taxon>Spermatophyta</taxon>
        <taxon>Magnoliopsida</taxon>
        <taxon>Liliopsida</taxon>
        <taxon>Poales</taxon>
        <taxon>Poaceae</taxon>
        <taxon>BOP clade</taxon>
        <taxon>Pooideae</taxon>
        <taxon>Triticodae</taxon>
        <taxon>Triticeae</taxon>
        <taxon>Triticinae</taxon>
        <taxon>Triticum</taxon>
    </lineage>
</organism>
<dbReference type="GO" id="GO:0008234">
    <property type="term" value="F:cysteine-type peptidase activity"/>
    <property type="evidence" value="ECO:0007669"/>
    <property type="project" value="InterPro"/>
</dbReference>
<evidence type="ECO:0000256" key="2">
    <source>
        <dbReference type="ARBA" id="ARBA00022670"/>
    </source>
</evidence>
<dbReference type="PANTHER" id="PTHR36479">
    <property type="entry name" value="ULP_PROTEASE DOMAIN-CONTAINING PROTEIN"/>
    <property type="match status" value="1"/>
</dbReference>
<dbReference type="OMA" id="LSPHEPH"/>
<dbReference type="STRING" id="4565.A0A3B6EIG0"/>
<evidence type="ECO:0000313" key="5">
    <source>
        <dbReference type="EnsemblPlants" id="TraesCS3A02G183400.1"/>
    </source>
</evidence>
<protein>
    <recommendedName>
        <fullName evidence="4">Ubiquitin-like protease family profile domain-containing protein</fullName>
    </recommendedName>
</protein>
<reference evidence="5" key="2">
    <citation type="submission" date="2018-10" db="UniProtKB">
        <authorList>
            <consortium name="EnsemblPlants"/>
        </authorList>
    </citation>
    <scope>IDENTIFICATION</scope>
</reference>
<keyword evidence="2" id="KW-0645">Protease</keyword>
<keyword evidence="3" id="KW-0378">Hydrolase</keyword>
<sequence>MFPMFQELAPHDRHDKCGHHYAVCLDLKNQRIEVLDSIRSEADADLTTHAELFIKNLKETWNRHYKHSKVQIRHFPTEYVATVKQGNTTDCGFHALEYFAKWEGRIVPAITDATVVELRKICTWNWLTNEDFNKRSGAREFVEEAVKQVIKKYK</sequence>
<evidence type="ECO:0000313" key="6">
    <source>
        <dbReference type="Proteomes" id="UP000019116"/>
    </source>
</evidence>